<protein>
    <submittedName>
        <fullName evidence="1">Uncharacterized protein</fullName>
    </submittedName>
</protein>
<sequence>MKLAYVKGPLVAVFAGSWLCEKSPVDGVPILLGEPIGECAGDVARLISIATTVRAVKRLGARVYVSEALGADGVDAAFAGGADGVVEELGASKDAAGGTQAVVVEAGDVAELLNKARRLGEEVRRGFEVLVAAPFDKAVELAPFVDGVVLTGGWVEVGLEEVGHVPEVGRCTACGVDYLMYGETIRRCVYCGRRLVKVITSTRPPRSRPVFRAVAKKYLKLAIHRFKVV</sequence>
<dbReference type="eggNOG" id="arCOG05620">
    <property type="taxonomic scope" value="Archaea"/>
</dbReference>
<organism evidence="1 2">
    <name type="scientific">Pyrobaculum calidifontis (strain DSM 21063 / JCM 11548 / VA1)</name>
    <dbReference type="NCBI Taxonomy" id="410359"/>
    <lineage>
        <taxon>Archaea</taxon>
        <taxon>Thermoproteota</taxon>
        <taxon>Thermoprotei</taxon>
        <taxon>Thermoproteales</taxon>
        <taxon>Thermoproteaceae</taxon>
        <taxon>Pyrobaculum</taxon>
    </lineage>
</organism>
<dbReference type="KEGG" id="pcl:Pcal_0312"/>
<evidence type="ECO:0000313" key="1">
    <source>
        <dbReference type="EMBL" id="ABO07747.1"/>
    </source>
</evidence>
<reference evidence="1" key="1">
    <citation type="submission" date="2007-02" db="EMBL/GenBank/DDBJ databases">
        <title>Complete sequence of Pyrobaculum calidifontis JCM 11548.</title>
        <authorList>
            <consortium name="US DOE Joint Genome Institute"/>
            <person name="Copeland A."/>
            <person name="Lucas S."/>
            <person name="Lapidus A."/>
            <person name="Barry K."/>
            <person name="Glavina del Rio T."/>
            <person name="Dalin E."/>
            <person name="Tice H."/>
            <person name="Pitluck S."/>
            <person name="Chain P."/>
            <person name="Malfatti S."/>
            <person name="Shin M."/>
            <person name="Vergez L."/>
            <person name="Schmutz J."/>
            <person name="Larimer F."/>
            <person name="Land M."/>
            <person name="Hauser L."/>
            <person name="Kyrpides N."/>
            <person name="Mikhailova N."/>
            <person name="Cozen A.E."/>
            <person name="Fitz-Gibbon S.T."/>
            <person name="House C.H."/>
            <person name="Saltikov C."/>
            <person name="Lowe T.M."/>
            <person name="Richardson P."/>
        </authorList>
    </citation>
    <scope>NUCLEOTIDE SEQUENCE [LARGE SCALE GENOMIC DNA]</scope>
    <source>
        <strain evidence="1">JCM 11548</strain>
    </source>
</reference>
<dbReference type="Proteomes" id="UP000001431">
    <property type="component" value="Chromosome"/>
</dbReference>
<dbReference type="STRING" id="410359.Pcal_0312"/>
<proteinExistence type="predicted"/>
<dbReference type="EMBL" id="CP000561">
    <property type="protein sequence ID" value="ABO07747.1"/>
    <property type="molecule type" value="Genomic_DNA"/>
</dbReference>
<dbReference type="AlphaFoldDB" id="A3MSY0"/>
<dbReference type="OrthoDB" id="28068at2157"/>
<dbReference type="GeneID" id="4908712"/>
<dbReference type="HOGENOM" id="CLU_1202658_0_0_2"/>
<gene>
    <name evidence="1" type="ordered locus">Pcal_0312</name>
</gene>
<dbReference type="RefSeq" id="WP_011849004.1">
    <property type="nucleotide sequence ID" value="NC_009073.1"/>
</dbReference>
<name>A3MSY0_PYRCJ</name>
<accession>A3MSY0</accession>
<keyword evidence="2" id="KW-1185">Reference proteome</keyword>
<evidence type="ECO:0000313" key="2">
    <source>
        <dbReference type="Proteomes" id="UP000001431"/>
    </source>
</evidence>